<protein>
    <submittedName>
        <fullName evidence="3">Steryl-sulfatase</fullName>
    </submittedName>
</protein>
<dbReference type="EMBL" id="JBBJCI010000142">
    <property type="protein sequence ID" value="KAK7242493.1"/>
    <property type="molecule type" value="Genomic_DNA"/>
</dbReference>
<feature type="domain" description="Sulfatase N-terminal" evidence="2">
    <location>
        <begin position="336"/>
        <end position="614"/>
    </location>
</feature>
<evidence type="ECO:0000259" key="2">
    <source>
        <dbReference type="Pfam" id="PF00884"/>
    </source>
</evidence>
<dbReference type="Gene3D" id="3.40.50.1820">
    <property type="entry name" value="alpha/beta hydrolase"/>
    <property type="match status" value="1"/>
</dbReference>
<dbReference type="InterPro" id="IPR017850">
    <property type="entry name" value="Alkaline_phosphatase_core_sf"/>
</dbReference>
<dbReference type="Gene3D" id="3.40.720.10">
    <property type="entry name" value="Alkaline Phosphatase, subunit A"/>
    <property type="match status" value="1"/>
</dbReference>
<keyword evidence="4" id="KW-1185">Reference proteome</keyword>
<dbReference type="Gene3D" id="3.30.1120.10">
    <property type="match status" value="1"/>
</dbReference>
<dbReference type="Proteomes" id="UP001363151">
    <property type="component" value="Unassembled WGS sequence"/>
</dbReference>
<organism evidence="3 4">
    <name type="scientific">Aureococcus anophagefferens</name>
    <name type="common">Harmful bloom alga</name>
    <dbReference type="NCBI Taxonomy" id="44056"/>
    <lineage>
        <taxon>Eukaryota</taxon>
        <taxon>Sar</taxon>
        <taxon>Stramenopiles</taxon>
        <taxon>Ochrophyta</taxon>
        <taxon>Pelagophyceae</taxon>
        <taxon>Pelagomonadales</taxon>
        <taxon>Pelagomonadaceae</taxon>
        <taxon>Aureococcus</taxon>
    </lineage>
</organism>
<dbReference type="InterPro" id="IPR029058">
    <property type="entry name" value="AB_hydrolase_fold"/>
</dbReference>
<comment type="similarity">
    <text evidence="1">Belongs to the sulfatase family.</text>
</comment>
<dbReference type="Pfam" id="PF00884">
    <property type="entry name" value="Sulfatase"/>
    <property type="match status" value="1"/>
</dbReference>
<evidence type="ECO:0000313" key="3">
    <source>
        <dbReference type="EMBL" id="KAK7242493.1"/>
    </source>
</evidence>
<evidence type="ECO:0000256" key="1">
    <source>
        <dbReference type="ARBA" id="ARBA00008779"/>
    </source>
</evidence>
<proteinExistence type="inferred from homology"/>
<dbReference type="InterPro" id="IPR000917">
    <property type="entry name" value="Sulfatase_N"/>
</dbReference>
<dbReference type="SUPFAM" id="SSF53649">
    <property type="entry name" value="Alkaline phosphatase-like"/>
    <property type="match status" value="1"/>
</dbReference>
<accession>A0ABR1G232</accession>
<dbReference type="InterPro" id="IPR050738">
    <property type="entry name" value="Sulfatase"/>
</dbReference>
<comment type="caution">
    <text evidence="3">The sequence shown here is derived from an EMBL/GenBank/DDBJ whole genome shotgun (WGS) entry which is preliminary data.</text>
</comment>
<name>A0ABR1G232_AURAN</name>
<dbReference type="SUPFAM" id="SSF53474">
    <property type="entry name" value="alpha/beta-Hydrolases"/>
    <property type="match status" value="1"/>
</dbReference>
<dbReference type="Pfam" id="PF14707">
    <property type="entry name" value="Sulfatase_C"/>
    <property type="match status" value="1"/>
</dbReference>
<reference evidence="3 4" key="1">
    <citation type="submission" date="2024-03" db="EMBL/GenBank/DDBJ databases">
        <title>Aureococcus anophagefferens CCMP1851 and Kratosvirus quantuckense: Draft genome of a second virus-susceptible host strain in the model system.</title>
        <authorList>
            <person name="Chase E."/>
            <person name="Truchon A.R."/>
            <person name="Schepens W."/>
            <person name="Wilhelm S.W."/>
        </authorList>
    </citation>
    <scope>NUCLEOTIDE SEQUENCE [LARGE SCALE GENOMIC DNA]</scope>
    <source>
        <strain evidence="3 4">CCMP1851</strain>
    </source>
</reference>
<dbReference type="PANTHER" id="PTHR42693">
    <property type="entry name" value="ARYLSULFATASE FAMILY MEMBER"/>
    <property type="match status" value="1"/>
</dbReference>
<evidence type="ECO:0000313" key="4">
    <source>
        <dbReference type="Proteomes" id="UP001363151"/>
    </source>
</evidence>
<gene>
    <name evidence="3" type="primary">STS</name>
    <name evidence="3" type="ORF">SO694_00017159</name>
</gene>
<sequence>MQCLLRPRSHRWSRRWLSSWRVAKTRVALPSAPGFTVEYATHPIANANPQAPPLVAIHCSGSSYRQWDALAEALAATPHVASQIVAPNLFATGAATRRARRRCRRRRRQRRASPCALADAGVSDEAPHVVGHSHGGGVALRFAATRGVASVVVVEPNHFFLLEAAPPIAGDAALEDLRRAGVKDCAAFCESMLASSMTRFRNWGPLFHDFWLRQGDEAFDDLPADARDRLVGTTVPHTAHEIHSVYAARGRGAARDLGALAAEGAKHLVLSPEPGRGSRGCLRALDAVLRPMGFRTSALPAGGHLAPLTHAAETASHLVACLDAPPPPESEGPAPPNIVLLMADDMGWGDLASYGHPTQEVGHIDKLAAGGLRFRQWYAAESVCTPSRAAALTGRLPARTGMIPPPGAGDRVLAPDDAAGVPAEEVLLSEALVGWRTGFVGKWHLGINARDRTDGAHLPTARGFGFAGLSIPFSNHWACDESGANVAAPDASKCFLYRGAALAQQPIDHSNLTNAMVADAVGFVEQGGAAPFFLYFALPQCHVSLFNDARWAGSSRNGRYGATLREMDWAVGAVVEALEPVRRETLVIFTSDHGPHVELCLEGGLAGPLRGGKATRAGRAACACRASLFHYCSGKLVAARRGDYKLKFWLEALPPETWYADRCDVGVPRGDVFEGWSCDDGVDWLPAPLLFHVPSDPAERYALAWADDAILGAVVDAILGAVAAHNASLAADRRAPRLGVRVDGALQPCGRPLAGGGCGHFNYPDVVAVS</sequence>
<dbReference type="PANTHER" id="PTHR42693:SF15">
    <property type="entry name" value="ARYLSULFATASE"/>
    <property type="match status" value="1"/>
</dbReference>